<dbReference type="Proteomes" id="UP000095059">
    <property type="component" value="Unassembled WGS sequence"/>
</dbReference>
<keyword evidence="5" id="KW-0812">Transmembrane</keyword>
<sequence>MIFKQRRSISLIQAFTALLTGIVLCLIFLSLISSRGIDRVGEQFTELSTHTFPLALTNAQLTKNVLQQVKLMNEGLQANKIDTLEYVQNSIEERIKQANINLDSLSLHKNTVTRKQYHQLKQYLVQLTSQSSQILTIQKETLTINDAIDHSLQGLRYGLSSIGPEMNRISQFLISNNSDADDAANRFVASAMALETTFLMLMAEEKTAEAKRLYKEIYNRISALELAFDDLSQWYPDINSYMSLMAPLDIVFNELKSDHSIPHFILTKLSLIEQQNELINTASTTSLSIIHVLDAISLSAETKITQDSQWVDQAITEFKHIIVVISVILIITVWISAFLIRRWTTKGLNNIITHLKQLSEHNYQHSIPELGPKEMQLIAGKLNKVINSTTDSVKNMSRNCDVLYQTSEITKEVSNEIEQGLTQQNESLGAMASIVTQLESSINDIAQLTQESHSETSNATQAANLGLTVLHTNNERLTHLNDALSKNVNAMNTLDVQVDKIRSMVSVIANLAENTNLLALNAAIEAARAGEQGRGFAVVADEVRKLAGNTSEQTNNIRNTMQSLLAAAEEAKSAVLISQSEMTLALESSMDVSTTFEQISTTINHISDRVSQVSVATEEQAYAATEVTNNINHINEQGKTIELQLSAFVESTEEVANIASQQQQLLDNYRLN</sequence>
<proteinExistence type="inferred from homology"/>
<keyword evidence="5" id="KW-1133">Transmembrane helix</keyword>
<dbReference type="Gene3D" id="1.10.287.950">
    <property type="entry name" value="Methyl-accepting chemotaxis protein"/>
    <property type="match status" value="1"/>
</dbReference>
<keyword evidence="5" id="KW-0472">Membrane</keyword>
<evidence type="ECO:0000259" key="6">
    <source>
        <dbReference type="PROSITE" id="PS50111"/>
    </source>
</evidence>
<evidence type="ECO:0000256" key="5">
    <source>
        <dbReference type="SAM" id="Phobius"/>
    </source>
</evidence>
<comment type="caution">
    <text evidence="8">The sequence shown here is derived from an EMBL/GenBank/DDBJ whole genome shotgun (WGS) entry which is preliminary data.</text>
</comment>
<evidence type="ECO:0000313" key="9">
    <source>
        <dbReference type="Proteomes" id="UP000095059"/>
    </source>
</evidence>
<organism evidence="8 9">
    <name type="scientific">Aliivibrio logei 5S-186</name>
    <dbReference type="NCBI Taxonomy" id="626086"/>
    <lineage>
        <taxon>Bacteria</taxon>
        <taxon>Pseudomonadati</taxon>
        <taxon>Pseudomonadota</taxon>
        <taxon>Gammaproteobacteria</taxon>
        <taxon>Vibrionales</taxon>
        <taxon>Vibrionaceae</taxon>
        <taxon>Aliivibrio</taxon>
    </lineage>
</organism>
<evidence type="ECO:0000256" key="4">
    <source>
        <dbReference type="PROSITE-ProRule" id="PRU00284"/>
    </source>
</evidence>
<dbReference type="PANTHER" id="PTHR32089:SF120">
    <property type="entry name" value="METHYL-ACCEPTING CHEMOTAXIS PROTEIN TLPQ"/>
    <property type="match status" value="1"/>
</dbReference>
<dbReference type="EMBL" id="AJYJ02000103">
    <property type="protein sequence ID" value="OEF11611.1"/>
    <property type="molecule type" value="Genomic_DNA"/>
</dbReference>
<feature type="transmembrane region" description="Helical" evidence="5">
    <location>
        <begin position="321"/>
        <end position="340"/>
    </location>
</feature>
<name>A0ABX3AWK9_ALILO</name>
<dbReference type="SMART" id="SM00283">
    <property type="entry name" value="MA"/>
    <property type="match status" value="1"/>
</dbReference>
<dbReference type="PANTHER" id="PTHR32089">
    <property type="entry name" value="METHYL-ACCEPTING CHEMOTAXIS PROTEIN MCPB"/>
    <property type="match status" value="1"/>
</dbReference>
<comment type="similarity">
    <text evidence="3">Belongs to the methyl-accepting chemotaxis (MCP) protein family.</text>
</comment>
<reference evidence="8 9" key="1">
    <citation type="journal article" date="2012" name="Science">
        <title>Ecological populations of bacteria act as socially cohesive units of antibiotic production and resistance.</title>
        <authorList>
            <person name="Cordero O.X."/>
            <person name="Wildschutte H."/>
            <person name="Kirkup B."/>
            <person name="Proehl S."/>
            <person name="Ngo L."/>
            <person name="Hussain F."/>
            <person name="Le Roux F."/>
            <person name="Mincer T."/>
            <person name="Polz M.F."/>
        </authorList>
    </citation>
    <scope>NUCLEOTIDE SEQUENCE [LARGE SCALE GENOMIC DNA]</scope>
    <source>
        <strain evidence="8 9">5S-186</strain>
    </source>
</reference>
<dbReference type="PROSITE" id="PS50885">
    <property type="entry name" value="HAMP"/>
    <property type="match status" value="1"/>
</dbReference>
<evidence type="ECO:0000256" key="3">
    <source>
        <dbReference type="ARBA" id="ARBA00029447"/>
    </source>
</evidence>
<feature type="domain" description="HAMP" evidence="7">
    <location>
        <begin position="342"/>
        <end position="394"/>
    </location>
</feature>
<dbReference type="Pfam" id="PF00015">
    <property type="entry name" value="MCPsignal"/>
    <property type="match status" value="1"/>
</dbReference>
<gene>
    <name evidence="8" type="ORF">A1Q5_10530</name>
</gene>
<accession>A0ABX3AWK9</accession>
<evidence type="ECO:0000259" key="7">
    <source>
        <dbReference type="PROSITE" id="PS50885"/>
    </source>
</evidence>
<evidence type="ECO:0000313" key="8">
    <source>
        <dbReference type="EMBL" id="OEF11611.1"/>
    </source>
</evidence>
<dbReference type="InterPro" id="IPR003660">
    <property type="entry name" value="HAMP_dom"/>
</dbReference>
<evidence type="ECO:0000256" key="1">
    <source>
        <dbReference type="ARBA" id="ARBA00004370"/>
    </source>
</evidence>
<keyword evidence="9" id="KW-1185">Reference proteome</keyword>
<dbReference type="RefSeq" id="WP_017022474.1">
    <property type="nucleotide sequence ID" value="NZ_AJYJ02000103.1"/>
</dbReference>
<dbReference type="PROSITE" id="PS50111">
    <property type="entry name" value="CHEMOTAXIS_TRANSDUC_2"/>
    <property type="match status" value="1"/>
</dbReference>
<feature type="domain" description="Methyl-accepting transducer" evidence="6">
    <location>
        <begin position="399"/>
        <end position="635"/>
    </location>
</feature>
<dbReference type="InterPro" id="IPR004089">
    <property type="entry name" value="MCPsignal_dom"/>
</dbReference>
<protein>
    <recommendedName>
        <fullName evidence="10">Chemotaxis protein</fullName>
    </recommendedName>
</protein>
<evidence type="ECO:0008006" key="10">
    <source>
        <dbReference type="Google" id="ProtNLM"/>
    </source>
</evidence>
<keyword evidence="2 4" id="KW-0807">Transducer</keyword>
<evidence type="ECO:0000256" key="2">
    <source>
        <dbReference type="ARBA" id="ARBA00023224"/>
    </source>
</evidence>
<dbReference type="SUPFAM" id="SSF58104">
    <property type="entry name" value="Methyl-accepting chemotaxis protein (MCP) signaling domain"/>
    <property type="match status" value="1"/>
</dbReference>
<comment type="subcellular location">
    <subcellularLocation>
        <location evidence="1">Membrane</location>
    </subcellularLocation>
</comment>